<accession>A0A6A6JP86</accession>
<organism evidence="1 2">
    <name type="scientific">Westerdykella ornata</name>
    <dbReference type="NCBI Taxonomy" id="318751"/>
    <lineage>
        <taxon>Eukaryota</taxon>
        <taxon>Fungi</taxon>
        <taxon>Dikarya</taxon>
        <taxon>Ascomycota</taxon>
        <taxon>Pezizomycotina</taxon>
        <taxon>Dothideomycetes</taxon>
        <taxon>Pleosporomycetidae</taxon>
        <taxon>Pleosporales</taxon>
        <taxon>Sporormiaceae</taxon>
        <taxon>Westerdykella</taxon>
    </lineage>
</organism>
<evidence type="ECO:0000313" key="2">
    <source>
        <dbReference type="Proteomes" id="UP000800097"/>
    </source>
</evidence>
<gene>
    <name evidence="1" type="ORF">EI97DRAFT_320936</name>
</gene>
<dbReference type="RefSeq" id="XP_033654298.1">
    <property type="nucleotide sequence ID" value="XM_033794689.1"/>
</dbReference>
<dbReference type="Proteomes" id="UP000800097">
    <property type="component" value="Unassembled WGS sequence"/>
</dbReference>
<dbReference type="EMBL" id="ML986492">
    <property type="protein sequence ID" value="KAF2276759.1"/>
    <property type="molecule type" value="Genomic_DNA"/>
</dbReference>
<sequence>MRYNESLHEDFRLERMHRIDYDFDDSIRLRRCWTSLFSGVEVIHSAPSWTRVQFVLSGNYYRMSLSSYVSSEGLEVIKKPRR</sequence>
<name>A0A6A6JP86_WESOR</name>
<dbReference type="AlphaFoldDB" id="A0A6A6JP86"/>
<proteinExistence type="predicted"/>
<keyword evidence="2" id="KW-1185">Reference proteome</keyword>
<protein>
    <submittedName>
        <fullName evidence="1">Uncharacterized protein</fullName>
    </submittedName>
</protein>
<evidence type="ECO:0000313" key="1">
    <source>
        <dbReference type="EMBL" id="KAF2276759.1"/>
    </source>
</evidence>
<reference evidence="1" key="1">
    <citation type="journal article" date="2020" name="Stud. Mycol.">
        <title>101 Dothideomycetes genomes: a test case for predicting lifestyles and emergence of pathogens.</title>
        <authorList>
            <person name="Haridas S."/>
            <person name="Albert R."/>
            <person name="Binder M."/>
            <person name="Bloem J."/>
            <person name="Labutti K."/>
            <person name="Salamov A."/>
            <person name="Andreopoulos B."/>
            <person name="Baker S."/>
            <person name="Barry K."/>
            <person name="Bills G."/>
            <person name="Bluhm B."/>
            <person name="Cannon C."/>
            <person name="Castanera R."/>
            <person name="Culley D."/>
            <person name="Daum C."/>
            <person name="Ezra D."/>
            <person name="Gonzalez J."/>
            <person name="Henrissat B."/>
            <person name="Kuo A."/>
            <person name="Liang C."/>
            <person name="Lipzen A."/>
            <person name="Lutzoni F."/>
            <person name="Magnuson J."/>
            <person name="Mondo S."/>
            <person name="Nolan M."/>
            <person name="Ohm R."/>
            <person name="Pangilinan J."/>
            <person name="Park H.-J."/>
            <person name="Ramirez L."/>
            <person name="Alfaro M."/>
            <person name="Sun H."/>
            <person name="Tritt A."/>
            <person name="Yoshinaga Y."/>
            <person name="Zwiers L.-H."/>
            <person name="Turgeon B."/>
            <person name="Goodwin S."/>
            <person name="Spatafora J."/>
            <person name="Crous P."/>
            <person name="Grigoriev I."/>
        </authorList>
    </citation>
    <scope>NUCLEOTIDE SEQUENCE</scope>
    <source>
        <strain evidence="1">CBS 379.55</strain>
    </source>
</reference>
<dbReference type="GeneID" id="54547864"/>